<dbReference type="Proteomes" id="UP000809789">
    <property type="component" value="Unassembled WGS sequence"/>
</dbReference>
<dbReference type="EMBL" id="JAESVG020000007">
    <property type="protein sequence ID" value="KAG8626060.1"/>
    <property type="molecule type" value="Genomic_DNA"/>
</dbReference>
<keyword evidence="3" id="KW-0378">Hydrolase</keyword>
<dbReference type="PIRSF" id="PIRSF001112">
    <property type="entry name" value="Epoxide_hydrolase"/>
    <property type="match status" value="1"/>
</dbReference>
<feature type="active site" description="Proton donor" evidence="4">
    <location>
        <position position="315"/>
    </location>
</feature>
<dbReference type="SUPFAM" id="SSF53474">
    <property type="entry name" value="alpha/beta-Hydrolases"/>
    <property type="match status" value="1"/>
</dbReference>
<reference evidence="6" key="1">
    <citation type="submission" date="2021-07" db="EMBL/GenBank/DDBJ databases">
        <title>Elsinoe batatas strain:CRI-CJ2 Genome sequencing and assembly.</title>
        <authorList>
            <person name="Huang L."/>
        </authorList>
    </citation>
    <scope>NUCLEOTIDE SEQUENCE</scope>
    <source>
        <strain evidence="6">CRI-CJ2</strain>
    </source>
</reference>
<dbReference type="AlphaFoldDB" id="A0A8K0KZB5"/>
<gene>
    <name evidence="6" type="ORF">KVT40_006461</name>
</gene>
<protein>
    <recommendedName>
        <fullName evidence="5">Epoxide hydrolase N-terminal domain-containing protein</fullName>
    </recommendedName>
</protein>
<feature type="active site" description="Nucleophile" evidence="4">
    <location>
        <position position="182"/>
    </location>
</feature>
<dbReference type="Pfam" id="PF06441">
    <property type="entry name" value="EHN"/>
    <property type="match status" value="1"/>
</dbReference>
<dbReference type="PANTHER" id="PTHR21661:SF35">
    <property type="entry name" value="EPOXIDE HYDROLASE"/>
    <property type="match status" value="1"/>
</dbReference>
<sequence>MRIPYTMAQPYTVAVPDDDIQDLKTRLSRARFPDELDEAAWEYGAPLKDVKRLSAYWKDEFDWRKIESDLNKLPQFQTKIHVAGFSPIDLHFIHQKSDASNAIPLLFVHGWPGSYLEVTKILPLLTSSTSGQSFHVVAPSLPNYAWSSGISKRGFGLTQYATTCHLLMQSLGYTKYVTQGGDWGMYITRTISLLYPKHCLATHINMVRAFAPSFTSHPLLALSHSITPYTEKETAGLARTQWFAEEGSGYKVIQCTKPQTPGYGVTDSPVGLLAWILEKLHDWTDSYPWTEDEILTWVSIYWFSRAGPAASFRIYYEATHDSIGAGETGKDGGLPYTSRDRTQQYIPYVKVGLAYAPRELALFPRSWGRTLGDVRFESEHEAGGHFLAHEKPEQVVGDLRKMFDPKGPCGDVVKEILAK</sequence>
<dbReference type="InterPro" id="IPR010497">
    <property type="entry name" value="Epoxide_hydro_N"/>
</dbReference>
<evidence type="ECO:0000256" key="4">
    <source>
        <dbReference type="PIRSR" id="PIRSR001112-1"/>
    </source>
</evidence>
<evidence type="ECO:0000256" key="2">
    <source>
        <dbReference type="ARBA" id="ARBA00022797"/>
    </source>
</evidence>
<evidence type="ECO:0000256" key="3">
    <source>
        <dbReference type="ARBA" id="ARBA00022801"/>
    </source>
</evidence>
<evidence type="ECO:0000313" key="6">
    <source>
        <dbReference type="EMBL" id="KAG8626060.1"/>
    </source>
</evidence>
<comment type="similarity">
    <text evidence="1">Belongs to the peptidase S33 family.</text>
</comment>
<evidence type="ECO:0000259" key="5">
    <source>
        <dbReference type="Pfam" id="PF06441"/>
    </source>
</evidence>
<dbReference type="InterPro" id="IPR029058">
    <property type="entry name" value="AB_hydrolase_fold"/>
</dbReference>
<keyword evidence="7" id="KW-1185">Reference proteome</keyword>
<evidence type="ECO:0000256" key="1">
    <source>
        <dbReference type="ARBA" id="ARBA00010088"/>
    </source>
</evidence>
<dbReference type="InterPro" id="IPR016292">
    <property type="entry name" value="Epoxide_hydrolase"/>
</dbReference>
<dbReference type="GO" id="GO:0097176">
    <property type="term" value="P:epoxide metabolic process"/>
    <property type="evidence" value="ECO:0007669"/>
    <property type="project" value="TreeGrafter"/>
</dbReference>
<dbReference type="PANTHER" id="PTHR21661">
    <property type="entry name" value="EPOXIDE HYDROLASE 1-RELATED"/>
    <property type="match status" value="1"/>
</dbReference>
<dbReference type="GO" id="GO:0004301">
    <property type="term" value="F:epoxide hydrolase activity"/>
    <property type="evidence" value="ECO:0007669"/>
    <property type="project" value="TreeGrafter"/>
</dbReference>
<evidence type="ECO:0000313" key="7">
    <source>
        <dbReference type="Proteomes" id="UP000809789"/>
    </source>
</evidence>
<feature type="active site" description="Proton acceptor" evidence="4">
    <location>
        <position position="385"/>
    </location>
</feature>
<feature type="domain" description="Epoxide hydrolase N-terminal" evidence="5">
    <location>
        <begin position="9"/>
        <end position="118"/>
    </location>
</feature>
<accession>A0A8K0KZB5</accession>
<comment type="caution">
    <text evidence="6">The sequence shown here is derived from an EMBL/GenBank/DDBJ whole genome shotgun (WGS) entry which is preliminary data.</text>
</comment>
<dbReference type="PRINTS" id="PR00412">
    <property type="entry name" value="EPOXHYDRLASE"/>
</dbReference>
<proteinExistence type="inferred from homology"/>
<dbReference type="OrthoDB" id="7130006at2759"/>
<name>A0A8K0KZB5_9PEZI</name>
<keyword evidence="2" id="KW-0058">Aromatic hydrocarbons catabolism</keyword>
<dbReference type="InterPro" id="IPR000639">
    <property type="entry name" value="Epox_hydrolase-like"/>
</dbReference>
<dbReference type="Gene3D" id="3.40.50.1820">
    <property type="entry name" value="alpha/beta hydrolase"/>
    <property type="match status" value="1"/>
</dbReference>
<organism evidence="6 7">
    <name type="scientific">Elsinoe batatas</name>
    <dbReference type="NCBI Taxonomy" id="2601811"/>
    <lineage>
        <taxon>Eukaryota</taxon>
        <taxon>Fungi</taxon>
        <taxon>Dikarya</taxon>
        <taxon>Ascomycota</taxon>
        <taxon>Pezizomycotina</taxon>
        <taxon>Dothideomycetes</taxon>
        <taxon>Dothideomycetidae</taxon>
        <taxon>Myriangiales</taxon>
        <taxon>Elsinoaceae</taxon>
        <taxon>Elsinoe</taxon>
    </lineage>
</organism>